<reference evidence="2" key="1">
    <citation type="submission" date="2022-01" db="EMBL/GenBank/DDBJ databases">
        <title>Genome-Based Taxonomic Classification of the Phylum Actinobacteria.</title>
        <authorList>
            <person name="Gao Y."/>
        </authorList>
    </citation>
    <scope>NUCLEOTIDE SEQUENCE</scope>
    <source>
        <strain evidence="2">KLBMP 8922</strain>
    </source>
</reference>
<feature type="transmembrane region" description="Helical" evidence="1">
    <location>
        <begin position="136"/>
        <end position="156"/>
    </location>
</feature>
<accession>A0AA41U5N3</accession>
<protein>
    <submittedName>
        <fullName evidence="2">DUF5336 domain-containing protein</fullName>
    </submittedName>
</protein>
<dbReference type="RefSeq" id="WP_235056835.1">
    <property type="nucleotide sequence ID" value="NZ_JAKFHA010000030.1"/>
</dbReference>
<feature type="transmembrane region" description="Helical" evidence="1">
    <location>
        <begin position="66"/>
        <end position="89"/>
    </location>
</feature>
<dbReference type="Proteomes" id="UP001165378">
    <property type="component" value="Unassembled WGS sequence"/>
</dbReference>
<gene>
    <name evidence="2" type="ORF">LZ495_33530</name>
</gene>
<dbReference type="AlphaFoldDB" id="A0AA41U5N3"/>
<evidence type="ECO:0000313" key="2">
    <source>
        <dbReference type="EMBL" id="MCF2532112.1"/>
    </source>
</evidence>
<name>A0AA41U5N3_9ACTN</name>
<feature type="transmembrane region" description="Helical" evidence="1">
    <location>
        <begin position="95"/>
        <end position="115"/>
    </location>
</feature>
<proteinExistence type="predicted"/>
<organism evidence="2 3">
    <name type="scientific">Yinghuangia soli</name>
    <dbReference type="NCBI Taxonomy" id="2908204"/>
    <lineage>
        <taxon>Bacteria</taxon>
        <taxon>Bacillati</taxon>
        <taxon>Actinomycetota</taxon>
        <taxon>Actinomycetes</taxon>
        <taxon>Kitasatosporales</taxon>
        <taxon>Streptomycetaceae</taxon>
        <taxon>Yinghuangia</taxon>
    </lineage>
</organism>
<keyword evidence="1" id="KW-0472">Membrane</keyword>
<sequence length="180" mass="18857">MPPHEPPPPPPEAFRKSEPPFDLASDWPAMAAIVCGAVAIGMMFLDWPTAKVLRRESGDSGFDRSLMPAAPIILVILLVAVVAVAGYSMLAKKHWLLLLAAVPAFAALMVVIVMMTTLSKIGDDILESIPGGSFSLGAGAWLCLVFTILALAASLVPGLDLLKRPAPAAPPAEFPHADGD</sequence>
<evidence type="ECO:0000256" key="1">
    <source>
        <dbReference type="SAM" id="Phobius"/>
    </source>
</evidence>
<comment type="caution">
    <text evidence="2">The sequence shown here is derived from an EMBL/GenBank/DDBJ whole genome shotgun (WGS) entry which is preliminary data.</text>
</comment>
<keyword evidence="3" id="KW-1185">Reference proteome</keyword>
<keyword evidence="1" id="KW-0812">Transmembrane</keyword>
<keyword evidence="1" id="KW-1133">Transmembrane helix</keyword>
<dbReference type="EMBL" id="JAKFHA010000030">
    <property type="protein sequence ID" value="MCF2532112.1"/>
    <property type="molecule type" value="Genomic_DNA"/>
</dbReference>
<evidence type="ECO:0000313" key="3">
    <source>
        <dbReference type="Proteomes" id="UP001165378"/>
    </source>
</evidence>